<name>A0A8K0J7C7_9HYPO</name>
<keyword evidence="3" id="KW-0378">Hydrolase</keyword>
<keyword evidence="2" id="KW-0540">Nuclease</keyword>
<gene>
    <name evidence="6" type="ORF">E4U42_004510</name>
</gene>
<evidence type="ECO:0000313" key="6">
    <source>
        <dbReference type="EMBL" id="KAG5924939.1"/>
    </source>
</evidence>
<dbReference type="InterPro" id="IPR036397">
    <property type="entry name" value="RNaseH_sf"/>
</dbReference>
<dbReference type="EMBL" id="SRPY01000399">
    <property type="protein sequence ID" value="KAG5924939.1"/>
    <property type="molecule type" value="Genomic_DNA"/>
</dbReference>
<dbReference type="GO" id="GO:0000175">
    <property type="term" value="F:3'-5'-RNA exonuclease activity"/>
    <property type="evidence" value="ECO:0007669"/>
    <property type="project" value="InterPro"/>
</dbReference>
<evidence type="ECO:0000313" key="7">
    <source>
        <dbReference type="Proteomes" id="UP000811619"/>
    </source>
</evidence>
<organism evidence="6 7">
    <name type="scientific">Claviceps africana</name>
    <dbReference type="NCBI Taxonomy" id="83212"/>
    <lineage>
        <taxon>Eukaryota</taxon>
        <taxon>Fungi</taxon>
        <taxon>Dikarya</taxon>
        <taxon>Ascomycota</taxon>
        <taxon>Pezizomycotina</taxon>
        <taxon>Sordariomycetes</taxon>
        <taxon>Hypocreomycetidae</taxon>
        <taxon>Hypocreales</taxon>
        <taxon>Clavicipitaceae</taxon>
        <taxon>Claviceps</taxon>
    </lineage>
</organism>
<dbReference type="AlphaFoldDB" id="A0A8K0J7C7"/>
<dbReference type="InterPro" id="IPR012337">
    <property type="entry name" value="RNaseH-like_sf"/>
</dbReference>
<dbReference type="Pfam" id="PF00929">
    <property type="entry name" value="RNase_T"/>
    <property type="match status" value="1"/>
</dbReference>
<dbReference type="PANTHER" id="PTHR11046:SF0">
    <property type="entry name" value="OLIGORIBONUCLEASE, MITOCHONDRIAL"/>
    <property type="match status" value="1"/>
</dbReference>
<dbReference type="InterPro" id="IPR013520">
    <property type="entry name" value="Ribonucl_H"/>
</dbReference>
<dbReference type="PANTHER" id="PTHR11046">
    <property type="entry name" value="OLIGORIBONUCLEASE, MITOCHONDRIAL"/>
    <property type="match status" value="1"/>
</dbReference>
<dbReference type="GO" id="GO:0005739">
    <property type="term" value="C:mitochondrion"/>
    <property type="evidence" value="ECO:0007669"/>
    <property type="project" value="TreeGrafter"/>
</dbReference>
<keyword evidence="4" id="KW-0269">Exonuclease</keyword>
<protein>
    <recommendedName>
        <fullName evidence="5">Exonuclease domain-containing protein</fullName>
    </recommendedName>
</protein>
<dbReference type="FunFam" id="3.30.420.10:FF:000003">
    <property type="entry name" value="Oligoribonuclease"/>
    <property type="match status" value="1"/>
</dbReference>
<feature type="domain" description="Exonuclease" evidence="5">
    <location>
        <begin position="23"/>
        <end position="201"/>
    </location>
</feature>
<dbReference type="NCBIfam" id="NF003765">
    <property type="entry name" value="PRK05359.1"/>
    <property type="match status" value="1"/>
</dbReference>
<comment type="caution">
    <text evidence="6">The sequence shown here is derived from an EMBL/GenBank/DDBJ whole genome shotgun (WGS) entry which is preliminary data.</text>
</comment>
<comment type="similarity">
    <text evidence="1">Belongs to the oligoribonuclease family.</text>
</comment>
<sequence length="203" mass="22902">MANRKIGTSGTTANPPSSLTDDPLVWIDCEMTGLNPDSDVIIEIYCILTTGNLQILDEKGYHAVIHCPEHRMNQMDEWCTRTHANSGLTAAVLASTTTHEQAADGLYEYITRFIPEKRKALLAGNSVHADRAFLRLGPYAKVVNHLHHRLLDISAIKEAGRRWSPAEVITRVPMKKGRHLARDDILESIEEARYYRDVIFRRA</sequence>
<dbReference type="Gene3D" id="3.30.420.10">
    <property type="entry name" value="Ribonuclease H-like superfamily/Ribonuclease H"/>
    <property type="match status" value="1"/>
</dbReference>
<dbReference type="SUPFAM" id="SSF53098">
    <property type="entry name" value="Ribonuclease H-like"/>
    <property type="match status" value="1"/>
</dbReference>
<accession>A0A8K0J7C7</accession>
<reference evidence="6" key="1">
    <citation type="journal article" date="2020" name="bioRxiv">
        <title>Whole genome comparisons of ergot fungi reveals the divergence and evolution of species within the genus Claviceps are the result of varying mechanisms driving genome evolution and host range expansion.</title>
        <authorList>
            <person name="Wyka S.A."/>
            <person name="Mondo S.J."/>
            <person name="Liu M."/>
            <person name="Dettman J."/>
            <person name="Nalam V."/>
            <person name="Broders K.D."/>
        </authorList>
    </citation>
    <scope>NUCLEOTIDE SEQUENCE</scope>
    <source>
        <strain evidence="6">CCC 489</strain>
    </source>
</reference>
<dbReference type="GO" id="GO:0003676">
    <property type="term" value="F:nucleic acid binding"/>
    <property type="evidence" value="ECO:0007669"/>
    <property type="project" value="InterPro"/>
</dbReference>
<evidence type="ECO:0000256" key="2">
    <source>
        <dbReference type="ARBA" id="ARBA00022722"/>
    </source>
</evidence>
<keyword evidence="7" id="KW-1185">Reference proteome</keyword>
<dbReference type="InterPro" id="IPR022894">
    <property type="entry name" value="Oligoribonuclease"/>
</dbReference>
<proteinExistence type="inferred from homology"/>
<evidence type="ECO:0000256" key="1">
    <source>
        <dbReference type="ARBA" id="ARBA00009921"/>
    </source>
</evidence>
<dbReference type="SMART" id="SM00479">
    <property type="entry name" value="EXOIII"/>
    <property type="match status" value="1"/>
</dbReference>
<dbReference type="CDD" id="cd06135">
    <property type="entry name" value="Orn"/>
    <property type="match status" value="1"/>
</dbReference>
<dbReference type="Proteomes" id="UP000811619">
    <property type="component" value="Unassembled WGS sequence"/>
</dbReference>
<dbReference type="OrthoDB" id="270189at2759"/>
<evidence type="ECO:0000256" key="4">
    <source>
        <dbReference type="ARBA" id="ARBA00022839"/>
    </source>
</evidence>
<evidence type="ECO:0000256" key="3">
    <source>
        <dbReference type="ARBA" id="ARBA00022801"/>
    </source>
</evidence>
<evidence type="ECO:0000259" key="5">
    <source>
        <dbReference type="SMART" id="SM00479"/>
    </source>
</evidence>